<evidence type="ECO:0000313" key="3">
    <source>
        <dbReference type="Proteomes" id="UP000046392"/>
    </source>
</evidence>
<evidence type="ECO:0000313" key="4">
    <source>
        <dbReference type="WBParaSite" id="SPAL_0001267900.1"/>
    </source>
</evidence>
<keyword evidence="1" id="KW-0812">Transmembrane</keyword>
<dbReference type="PROSITE" id="PS50021">
    <property type="entry name" value="CH"/>
    <property type="match status" value="1"/>
</dbReference>
<dbReference type="AlphaFoldDB" id="A0A0N5C3Z6"/>
<keyword evidence="3" id="KW-1185">Reference proteome</keyword>
<reference evidence="4" key="1">
    <citation type="submission" date="2017-02" db="UniProtKB">
        <authorList>
            <consortium name="WormBaseParasite"/>
        </authorList>
    </citation>
    <scope>IDENTIFICATION</scope>
</reference>
<dbReference type="STRING" id="174720.A0A0N5C3Z6"/>
<sequence length="132" mass="14421">MDFLKYLNLVIALLAKTVSFLSLIVFSIQAKENPHSVGKQRVVGSRQSGVVLADVVHGFTGAKLNVNTPSSLDDKSAMPNNLSLVLGAMKNDGVDLMNNNIGDICNGKPKIVLGLIWQMILHYDIRKSIQHH</sequence>
<name>A0A0N5C3Z6_STREA</name>
<evidence type="ECO:0000259" key="2">
    <source>
        <dbReference type="PROSITE" id="PS50021"/>
    </source>
</evidence>
<feature type="domain" description="Calponin-homology (CH)" evidence="2">
    <location>
        <begin position="14"/>
        <end position="124"/>
    </location>
</feature>
<dbReference type="WBParaSite" id="SPAL_0001267900.1">
    <property type="protein sequence ID" value="SPAL_0001267900.1"/>
    <property type="gene ID" value="SPAL_0001267900"/>
</dbReference>
<organism evidence="3 4">
    <name type="scientific">Strongyloides papillosus</name>
    <name type="common">Intestinal threadworm</name>
    <dbReference type="NCBI Taxonomy" id="174720"/>
    <lineage>
        <taxon>Eukaryota</taxon>
        <taxon>Metazoa</taxon>
        <taxon>Ecdysozoa</taxon>
        <taxon>Nematoda</taxon>
        <taxon>Chromadorea</taxon>
        <taxon>Rhabditida</taxon>
        <taxon>Tylenchina</taxon>
        <taxon>Panagrolaimomorpha</taxon>
        <taxon>Strongyloidoidea</taxon>
        <taxon>Strongyloididae</taxon>
        <taxon>Strongyloides</taxon>
    </lineage>
</organism>
<proteinExistence type="predicted"/>
<dbReference type="Gene3D" id="1.10.418.10">
    <property type="entry name" value="Calponin-like domain"/>
    <property type="match status" value="1"/>
</dbReference>
<keyword evidence="1" id="KW-1133">Transmembrane helix</keyword>
<dbReference type="Proteomes" id="UP000046392">
    <property type="component" value="Unplaced"/>
</dbReference>
<accession>A0A0N5C3Z6</accession>
<dbReference type="InterPro" id="IPR036872">
    <property type="entry name" value="CH_dom_sf"/>
</dbReference>
<protein>
    <submittedName>
        <fullName evidence="4">Calponin-homology (CH) domain-containing protein</fullName>
    </submittedName>
</protein>
<dbReference type="InterPro" id="IPR001715">
    <property type="entry name" value="CH_dom"/>
</dbReference>
<dbReference type="SUPFAM" id="SSF47576">
    <property type="entry name" value="Calponin-homology domain, CH-domain"/>
    <property type="match status" value="1"/>
</dbReference>
<evidence type="ECO:0000256" key="1">
    <source>
        <dbReference type="SAM" id="Phobius"/>
    </source>
</evidence>
<feature type="transmembrane region" description="Helical" evidence="1">
    <location>
        <begin position="6"/>
        <end position="26"/>
    </location>
</feature>
<dbReference type="Pfam" id="PF00307">
    <property type="entry name" value="CH"/>
    <property type="match status" value="1"/>
</dbReference>
<keyword evidence="1" id="KW-0472">Membrane</keyword>